<dbReference type="GO" id="GO:0006383">
    <property type="term" value="P:transcription by RNA polymerase III"/>
    <property type="evidence" value="ECO:0007669"/>
    <property type="project" value="TreeGrafter"/>
</dbReference>
<protein>
    <submittedName>
        <fullName evidence="4">Uncharacterized protein</fullName>
    </submittedName>
</protein>
<accession>A0A433Q1B7</accession>
<evidence type="ECO:0000313" key="4">
    <source>
        <dbReference type="EMBL" id="RUS23613.1"/>
    </source>
</evidence>
<proteinExistence type="predicted"/>
<keyword evidence="5" id="KW-1185">Reference proteome</keyword>
<dbReference type="PANTHER" id="PTHR15052:SF2">
    <property type="entry name" value="GENERAL TRANSCRIPTION FACTOR 3C POLYPEPTIDE 2"/>
    <property type="match status" value="1"/>
</dbReference>
<dbReference type="GO" id="GO:0005634">
    <property type="term" value="C:nucleus"/>
    <property type="evidence" value="ECO:0007669"/>
    <property type="project" value="UniProtKB-SubCell"/>
</dbReference>
<evidence type="ECO:0000256" key="1">
    <source>
        <dbReference type="ARBA" id="ARBA00004123"/>
    </source>
</evidence>
<comment type="caution">
    <text evidence="4">The sequence shown here is derived from an EMBL/GenBank/DDBJ whole genome shotgun (WGS) entry which is preliminary data.</text>
</comment>
<reference evidence="4 5" key="1">
    <citation type="journal article" date="2018" name="New Phytol.">
        <title>Phylogenomics of Endogonaceae and evolution of mycorrhizas within Mucoromycota.</title>
        <authorList>
            <person name="Chang Y."/>
            <person name="Desiro A."/>
            <person name="Na H."/>
            <person name="Sandor L."/>
            <person name="Lipzen A."/>
            <person name="Clum A."/>
            <person name="Barry K."/>
            <person name="Grigoriev I.V."/>
            <person name="Martin F.M."/>
            <person name="Stajich J.E."/>
            <person name="Smith M.E."/>
            <person name="Bonito G."/>
            <person name="Spatafora J.W."/>
        </authorList>
    </citation>
    <scope>NUCLEOTIDE SEQUENCE [LARGE SCALE GENOMIC DNA]</scope>
    <source>
        <strain evidence="4 5">AD002</strain>
    </source>
</reference>
<evidence type="ECO:0000256" key="3">
    <source>
        <dbReference type="ARBA" id="ARBA00023242"/>
    </source>
</evidence>
<dbReference type="GO" id="GO:0000127">
    <property type="term" value="C:transcription factor TFIIIC complex"/>
    <property type="evidence" value="ECO:0007669"/>
    <property type="project" value="TreeGrafter"/>
</dbReference>
<evidence type="ECO:0000313" key="5">
    <source>
        <dbReference type="Proteomes" id="UP000274822"/>
    </source>
</evidence>
<feature type="non-terminal residue" evidence="4">
    <location>
        <position position="235"/>
    </location>
</feature>
<dbReference type="PANTHER" id="PTHR15052">
    <property type="entry name" value="RNA POLYMERASE III TRANSCRIPTION INITIATION FACTOR COMPLEX SUBUNIT"/>
    <property type="match status" value="1"/>
</dbReference>
<keyword evidence="2" id="KW-0804">Transcription</keyword>
<organism evidence="4 5">
    <name type="scientific">Jimgerdemannia flammicorona</name>
    <dbReference type="NCBI Taxonomy" id="994334"/>
    <lineage>
        <taxon>Eukaryota</taxon>
        <taxon>Fungi</taxon>
        <taxon>Fungi incertae sedis</taxon>
        <taxon>Mucoromycota</taxon>
        <taxon>Mucoromycotina</taxon>
        <taxon>Endogonomycetes</taxon>
        <taxon>Endogonales</taxon>
        <taxon>Endogonaceae</taxon>
        <taxon>Jimgerdemannia</taxon>
    </lineage>
</organism>
<dbReference type="AlphaFoldDB" id="A0A433Q1B7"/>
<comment type="subcellular location">
    <subcellularLocation>
        <location evidence="1">Nucleus</location>
    </subcellularLocation>
</comment>
<dbReference type="EMBL" id="RBNJ01019177">
    <property type="protein sequence ID" value="RUS23613.1"/>
    <property type="molecule type" value="Genomic_DNA"/>
</dbReference>
<sequence>MPTRTEPVSILLGADPDPTSLPICGSCSLSAIIIITLFWDHSTQSSTLAEPRVPHRTGYILNTGGSIWAMDWCPKFATDDPDTQYLAVGGYAGTTDEHHPIGERLAGKGMVQVWRVDTRIGGPAPDEEKGPTLELCIVHEYGCAYDIKWCPYGTYEASRLHPSMNRPSNLPPSRSISIPTITTHFPWAILQPDTLVLDTGSLRDTVPKLGVLAVAFGDGVVRMFAVPHPRAMRRW</sequence>
<dbReference type="Proteomes" id="UP000274822">
    <property type="component" value="Unassembled WGS sequence"/>
</dbReference>
<keyword evidence="3" id="KW-0539">Nucleus</keyword>
<dbReference type="InterPro" id="IPR052416">
    <property type="entry name" value="GTF3C_component"/>
</dbReference>
<evidence type="ECO:0000256" key="2">
    <source>
        <dbReference type="ARBA" id="ARBA00023163"/>
    </source>
</evidence>
<gene>
    <name evidence="4" type="ORF">BC938DRAFT_474877</name>
</gene>
<name>A0A433Q1B7_9FUNG</name>